<dbReference type="Proteomes" id="UP000015102">
    <property type="component" value="Unassembled WGS sequence"/>
</dbReference>
<dbReference type="AlphaFoldDB" id="T1GLU5"/>
<dbReference type="EMBL" id="CAQQ02014104">
    <property type="status" value="NOT_ANNOTATED_CDS"/>
    <property type="molecule type" value="Genomic_DNA"/>
</dbReference>
<protein>
    <submittedName>
        <fullName evidence="1">Uncharacterized protein</fullName>
    </submittedName>
</protein>
<proteinExistence type="predicted"/>
<dbReference type="HOGENOM" id="CLU_2429582_0_0_1"/>
<reference evidence="1" key="2">
    <citation type="submission" date="2015-06" db="UniProtKB">
        <authorList>
            <consortium name="EnsemblMetazoa"/>
        </authorList>
    </citation>
    <scope>IDENTIFICATION</scope>
</reference>
<dbReference type="EnsemblMetazoa" id="MESCA004509-RA">
    <property type="protein sequence ID" value="MESCA004509-PA"/>
    <property type="gene ID" value="MESCA004509"/>
</dbReference>
<name>T1GLU5_MEGSC</name>
<evidence type="ECO:0000313" key="1">
    <source>
        <dbReference type="EnsemblMetazoa" id="MESCA004509-PA"/>
    </source>
</evidence>
<organism evidence="1 2">
    <name type="scientific">Megaselia scalaris</name>
    <name type="common">Humpbacked fly</name>
    <name type="synonym">Phora scalaris</name>
    <dbReference type="NCBI Taxonomy" id="36166"/>
    <lineage>
        <taxon>Eukaryota</taxon>
        <taxon>Metazoa</taxon>
        <taxon>Ecdysozoa</taxon>
        <taxon>Arthropoda</taxon>
        <taxon>Hexapoda</taxon>
        <taxon>Insecta</taxon>
        <taxon>Pterygota</taxon>
        <taxon>Neoptera</taxon>
        <taxon>Endopterygota</taxon>
        <taxon>Diptera</taxon>
        <taxon>Brachycera</taxon>
        <taxon>Muscomorpha</taxon>
        <taxon>Platypezoidea</taxon>
        <taxon>Phoridae</taxon>
        <taxon>Megaseliini</taxon>
        <taxon>Megaselia</taxon>
    </lineage>
</organism>
<keyword evidence="2" id="KW-1185">Reference proteome</keyword>
<accession>T1GLU5</accession>
<evidence type="ECO:0000313" key="2">
    <source>
        <dbReference type="Proteomes" id="UP000015102"/>
    </source>
</evidence>
<sequence length="91" mass="10551">MDLIAKQNRLLPTDNWNIFRKNELLEDGTTGLKKGERGFMHYLVINKEALPILKEKEFVIRYGLSKAVIKVYNQLEENDSISEDNPNKLTS</sequence>
<reference evidence="2" key="1">
    <citation type="submission" date="2013-02" db="EMBL/GenBank/DDBJ databases">
        <authorList>
            <person name="Hughes D."/>
        </authorList>
    </citation>
    <scope>NUCLEOTIDE SEQUENCE</scope>
    <source>
        <strain>Durham</strain>
        <strain evidence="2">NC isolate 2 -- Noor lab</strain>
    </source>
</reference>